<reference evidence="2" key="1">
    <citation type="journal article" date="2019" name="Int. J. Syst. Evol. Microbiol.">
        <title>The Global Catalogue of Microorganisms (GCM) 10K type strain sequencing project: providing services to taxonomists for standard genome sequencing and annotation.</title>
        <authorList>
            <consortium name="The Broad Institute Genomics Platform"/>
            <consortium name="The Broad Institute Genome Sequencing Center for Infectious Disease"/>
            <person name="Wu L."/>
            <person name="Ma J."/>
        </authorList>
    </citation>
    <scope>NUCLEOTIDE SEQUENCE [LARGE SCALE GENOMIC DNA]</scope>
    <source>
        <strain evidence="2">JCM 18958</strain>
    </source>
</reference>
<comment type="caution">
    <text evidence="1">The sequence shown here is derived from an EMBL/GenBank/DDBJ whole genome shotgun (WGS) entry which is preliminary data.</text>
</comment>
<evidence type="ECO:0000313" key="2">
    <source>
        <dbReference type="Proteomes" id="UP001501446"/>
    </source>
</evidence>
<dbReference type="Proteomes" id="UP001501446">
    <property type="component" value="Unassembled WGS sequence"/>
</dbReference>
<evidence type="ECO:0000313" key="1">
    <source>
        <dbReference type="EMBL" id="GAA4687707.1"/>
    </source>
</evidence>
<name>A0ABP8WEW9_9MICC</name>
<gene>
    <name evidence="1" type="ORF">GCM10025781_00380</name>
</gene>
<dbReference type="EMBL" id="BAABLN010000001">
    <property type="protein sequence ID" value="GAA4687707.1"/>
    <property type="molecule type" value="Genomic_DNA"/>
</dbReference>
<sequence>MGVTREGWMAWQVPAHGTSAVVSHHANGYHQKVVDSLVDRGCTATGNDASTRFSVTRMDCPAALPSP</sequence>
<accession>A0ABP8WEW9</accession>
<protein>
    <submittedName>
        <fullName evidence="1">Uncharacterized protein</fullName>
    </submittedName>
</protein>
<proteinExistence type="predicted"/>
<organism evidence="1 2">
    <name type="scientific">Kocuria gwangalliensis</name>
    <dbReference type="NCBI Taxonomy" id="501592"/>
    <lineage>
        <taxon>Bacteria</taxon>
        <taxon>Bacillati</taxon>
        <taxon>Actinomycetota</taxon>
        <taxon>Actinomycetes</taxon>
        <taxon>Micrococcales</taxon>
        <taxon>Micrococcaceae</taxon>
        <taxon>Kocuria</taxon>
    </lineage>
</organism>
<keyword evidence="2" id="KW-1185">Reference proteome</keyword>